<dbReference type="STRING" id="373903.Hore_22190"/>
<evidence type="ECO:0000256" key="6">
    <source>
        <dbReference type="ARBA" id="ARBA00022618"/>
    </source>
</evidence>
<dbReference type="Gene3D" id="3.90.78.10">
    <property type="entry name" value="UDP-N-acetylenolpyruvoylglucosamine reductase, C-terminal domain"/>
    <property type="match status" value="1"/>
</dbReference>
<name>B8D0M8_HALOH</name>
<dbReference type="NCBIfam" id="TIGR00179">
    <property type="entry name" value="murB"/>
    <property type="match status" value="1"/>
</dbReference>
<dbReference type="GO" id="GO:0071555">
    <property type="term" value="P:cell wall organization"/>
    <property type="evidence" value="ECO:0007669"/>
    <property type="project" value="UniProtKB-KW"/>
</dbReference>
<dbReference type="AlphaFoldDB" id="B8D0M8"/>
<keyword evidence="14 16" id="KW-0961">Cell wall biogenesis/degradation</keyword>
<dbReference type="InterPro" id="IPR016167">
    <property type="entry name" value="FAD-bd_PCMH_sub1"/>
</dbReference>
<dbReference type="OrthoDB" id="9804753at2"/>
<dbReference type="InterPro" id="IPR006094">
    <property type="entry name" value="Oxid_FAD_bind_N"/>
</dbReference>
<keyword evidence="10 16" id="KW-0133">Cell shape</keyword>
<evidence type="ECO:0000256" key="1">
    <source>
        <dbReference type="ARBA" id="ARBA00001974"/>
    </source>
</evidence>
<feature type="domain" description="FAD-binding PCMH-type" evidence="17">
    <location>
        <begin position="32"/>
        <end position="197"/>
    </location>
</feature>
<comment type="pathway">
    <text evidence="4 16">Cell wall biogenesis; peptidoglycan biosynthesis.</text>
</comment>
<sequence length="304" mass="33312">MSINNKLLDILKEINGLEVKKGIPLKQYTSFKIGGPAELFLVPSNITALKKAVKILFNNNLPYFVLGRGSNIIVSDKGYNGVVIYLGKLDKITVEETRVTSECGVTLARLAGRVAEAGLTGLEFASGIPGSLGGALYMNAGAYGGEMKDVVKEVVVVDKTGKEISIKAPELKFSYRHSVLQEKHYIAVKAVLELKKGNREKIKTRMKELNEKRKQKQPLEWPSAGSAFKRPEGYYAGKLIEDAGLKGLRVGDAQVSTKHAGFIINLGEATASDVRKLMNKIQQKVYDKNGVLLEPEPKFIGDFE</sequence>
<dbReference type="EC" id="1.3.1.98" evidence="16"/>
<keyword evidence="19" id="KW-1185">Reference proteome</keyword>
<dbReference type="InterPro" id="IPR011601">
    <property type="entry name" value="MurB_C"/>
</dbReference>
<dbReference type="KEGG" id="hor:Hore_22190"/>
<evidence type="ECO:0000256" key="7">
    <source>
        <dbReference type="ARBA" id="ARBA00022630"/>
    </source>
</evidence>
<dbReference type="EMBL" id="CP001098">
    <property type="protein sequence ID" value="ACL70964.1"/>
    <property type="molecule type" value="Genomic_DNA"/>
</dbReference>
<evidence type="ECO:0000256" key="3">
    <source>
        <dbReference type="ARBA" id="ARBA00004496"/>
    </source>
</evidence>
<comment type="subcellular location">
    <subcellularLocation>
        <location evidence="3 16">Cytoplasm</location>
    </subcellularLocation>
</comment>
<protein>
    <recommendedName>
        <fullName evidence="16">UDP-N-acetylenolpyruvoylglucosamine reductase</fullName>
        <ecNumber evidence="16">1.3.1.98</ecNumber>
    </recommendedName>
    <alternativeName>
        <fullName evidence="16">UDP-N-acetylmuramate dehydrogenase</fullName>
    </alternativeName>
</protein>
<evidence type="ECO:0000313" key="19">
    <source>
        <dbReference type="Proteomes" id="UP000000719"/>
    </source>
</evidence>
<dbReference type="RefSeq" id="WP_015923933.1">
    <property type="nucleotide sequence ID" value="NC_011899.1"/>
</dbReference>
<dbReference type="HAMAP" id="MF_00037">
    <property type="entry name" value="MurB"/>
    <property type="match status" value="1"/>
</dbReference>
<dbReference type="InterPro" id="IPR016166">
    <property type="entry name" value="FAD-bd_PCMH"/>
</dbReference>
<gene>
    <name evidence="16" type="primary">murB</name>
    <name evidence="18" type="ordered locus">Hore_22190</name>
</gene>
<evidence type="ECO:0000256" key="4">
    <source>
        <dbReference type="ARBA" id="ARBA00004752"/>
    </source>
</evidence>
<dbReference type="Proteomes" id="UP000000719">
    <property type="component" value="Chromosome"/>
</dbReference>
<dbReference type="GO" id="GO:0009252">
    <property type="term" value="P:peptidoglycan biosynthetic process"/>
    <property type="evidence" value="ECO:0007669"/>
    <property type="project" value="UniProtKB-UniRule"/>
</dbReference>
<keyword evidence="12 16" id="KW-0560">Oxidoreductase</keyword>
<dbReference type="Gene3D" id="3.30.43.10">
    <property type="entry name" value="Uridine Diphospho-n-acetylenolpyruvylglucosamine Reductase, domain 2"/>
    <property type="match status" value="1"/>
</dbReference>
<reference evidence="18 19" key="1">
    <citation type="journal article" date="2009" name="PLoS ONE">
        <title>Genome analysis of the anaerobic thermohalophilic bacterium Halothermothrix orenii.</title>
        <authorList>
            <person name="Mavromatis K."/>
            <person name="Ivanova N."/>
            <person name="Anderson I."/>
            <person name="Lykidis A."/>
            <person name="Hooper S.D."/>
            <person name="Sun H."/>
            <person name="Kunin V."/>
            <person name="Lapidus A."/>
            <person name="Hugenholtz P."/>
            <person name="Patel B."/>
            <person name="Kyrpides N.C."/>
        </authorList>
    </citation>
    <scope>NUCLEOTIDE SEQUENCE [LARGE SCALE GENOMIC DNA]</scope>
    <source>
        <strain evidence="19">H 168 / OCM 544 / DSM 9562</strain>
    </source>
</reference>
<dbReference type="SUPFAM" id="SSF56176">
    <property type="entry name" value="FAD-binding/transporter-associated domain-like"/>
    <property type="match status" value="1"/>
</dbReference>
<dbReference type="PROSITE" id="PS51387">
    <property type="entry name" value="FAD_PCMH"/>
    <property type="match status" value="1"/>
</dbReference>
<dbReference type="InterPro" id="IPR036318">
    <property type="entry name" value="FAD-bd_PCMH-like_sf"/>
</dbReference>
<keyword evidence="11 16" id="KW-0573">Peptidoglycan synthesis</keyword>
<evidence type="ECO:0000256" key="13">
    <source>
        <dbReference type="ARBA" id="ARBA00023306"/>
    </source>
</evidence>
<feature type="active site" evidence="16">
    <location>
        <position position="176"/>
    </location>
</feature>
<keyword evidence="8 16" id="KW-0274">FAD</keyword>
<dbReference type="Gene3D" id="3.30.465.10">
    <property type="match status" value="1"/>
</dbReference>
<dbReference type="GO" id="GO:0008360">
    <property type="term" value="P:regulation of cell shape"/>
    <property type="evidence" value="ECO:0007669"/>
    <property type="project" value="UniProtKB-KW"/>
</dbReference>
<keyword evidence="7 16" id="KW-0285">Flavoprotein</keyword>
<dbReference type="Pfam" id="PF01565">
    <property type="entry name" value="FAD_binding_4"/>
    <property type="match status" value="1"/>
</dbReference>
<dbReference type="UniPathway" id="UPA00219"/>
<feature type="active site" description="Proton donor" evidence="16">
    <location>
        <position position="226"/>
    </location>
</feature>
<comment type="function">
    <text evidence="2 16">Cell wall formation.</text>
</comment>
<evidence type="ECO:0000256" key="9">
    <source>
        <dbReference type="ARBA" id="ARBA00022857"/>
    </source>
</evidence>
<dbReference type="SUPFAM" id="SSF56194">
    <property type="entry name" value="Uridine diphospho-N-Acetylenolpyruvylglucosamine reductase, MurB, C-terminal domain"/>
    <property type="match status" value="1"/>
</dbReference>
<evidence type="ECO:0000259" key="17">
    <source>
        <dbReference type="PROSITE" id="PS51387"/>
    </source>
</evidence>
<dbReference type="eggNOG" id="COG0812">
    <property type="taxonomic scope" value="Bacteria"/>
</dbReference>
<evidence type="ECO:0000256" key="14">
    <source>
        <dbReference type="ARBA" id="ARBA00023316"/>
    </source>
</evidence>
<evidence type="ECO:0000256" key="11">
    <source>
        <dbReference type="ARBA" id="ARBA00022984"/>
    </source>
</evidence>
<evidence type="ECO:0000256" key="2">
    <source>
        <dbReference type="ARBA" id="ARBA00003921"/>
    </source>
</evidence>
<dbReference type="GO" id="GO:0051301">
    <property type="term" value="P:cell division"/>
    <property type="evidence" value="ECO:0007669"/>
    <property type="project" value="UniProtKB-KW"/>
</dbReference>
<evidence type="ECO:0000256" key="5">
    <source>
        <dbReference type="ARBA" id="ARBA00022490"/>
    </source>
</evidence>
<dbReference type="NCBIfam" id="NF010480">
    <property type="entry name" value="PRK13905.1"/>
    <property type="match status" value="1"/>
</dbReference>
<evidence type="ECO:0000256" key="8">
    <source>
        <dbReference type="ARBA" id="ARBA00022827"/>
    </source>
</evidence>
<dbReference type="GO" id="GO:0005829">
    <property type="term" value="C:cytosol"/>
    <property type="evidence" value="ECO:0007669"/>
    <property type="project" value="TreeGrafter"/>
</dbReference>
<dbReference type="GO" id="GO:0008762">
    <property type="term" value="F:UDP-N-acetylmuramate dehydrogenase activity"/>
    <property type="evidence" value="ECO:0007669"/>
    <property type="project" value="UniProtKB-UniRule"/>
</dbReference>
<dbReference type="GO" id="GO:0071949">
    <property type="term" value="F:FAD binding"/>
    <property type="evidence" value="ECO:0007669"/>
    <property type="project" value="InterPro"/>
</dbReference>
<dbReference type="InterPro" id="IPR036635">
    <property type="entry name" value="MurB_C_sf"/>
</dbReference>
<evidence type="ECO:0000313" key="18">
    <source>
        <dbReference type="EMBL" id="ACL70964.1"/>
    </source>
</evidence>
<evidence type="ECO:0000256" key="15">
    <source>
        <dbReference type="ARBA" id="ARBA00048914"/>
    </source>
</evidence>
<comment type="similarity">
    <text evidence="16">Belongs to the MurB family.</text>
</comment>
<keyword evidence="13 16" id="KW-0131">Cell cycle</keyword>
<keyword evidence="9 16" id="KW-0521">NADP</keyword>
<dbReference type="Pfam" id="PF02873">
    <property type="entry name" value="MurB_C"/>
    <property type="match status" value="1"/>
</dbReference>
<dbReference type="HOGENOM" id="CLU_035304_1_1_9"/>
<evidence type="ECO:0000256" key="10">
    <source>
        <dbReference type="ARBA" id="ARBA00022960"/>
    </source>
</evidence>
<dbReference type="PANTHER" id="PTHR21071:SF4">
    <property type="entry name" value="UDP-N-ACETYLENOLPYRUVOYLGLUCOSAMINE REDUCTASE"/>
    <property type="match status" value="1"/>
</dbReference>
<proteinExistence type="inferred from homology"/>
<evidence type="ECO:0000256" key="16">
    <source>
        <dbReference type="HAMAP-Rule" id="MF_00037"/>
    </source>
</evidence>
<comment type="catalytic activity">
    <reaction evidence="15 16">
        <text>UDP-N-acetyl-alpha-D-muramate + NADP(+) = UDP-N-acetyl-3-O-(1-carboxyvinyl)-alpha-D-glucosamine + NADPH + H(+)</text>
        <dbReference type="Rhea" id="RHEA:12248"/>
        <dbReference type="ChEBI" id="CHEBI:15378"/>
        <dbReference type="ChEBI" id="CHEBI:57783"/>
        <dbReference type="ChEBI" id="CHEBI:58349"/>
        <dbReference type="ChEBI" id="CHEBI:68483"/>
        <dbReference type="ChEBI" id="CHEBI:70757"/>
        <dbReference type="EC" id="1.3.1.98"/>
    </reaction>
</comment>
<comment type="cofactor">
    <cofactor evidence="1 16">
        <name>FAD</name>
        <dbReference type="ChEBI" id="CHEBI:57692"/>
    </cofactor>
</comment>
<accession>B8D0M8</accession>
<dbReference type="InterPro" id="IPR016169">
    <property type="entry name" value="FAD-bd_PCMH_sub2"/>
</dbReference>
<organism evidence="18 19">
    <name type="scientific">Halothermothrix orenii (strain H 168 / OCM 544 / DSM 9562)</name>
    <dbReference type="NCBI Taxonomy" id="373903"/>
    <lineage>
        <taxon>Bacteria</taxon>
        <taxon>Bacillati</taxon>
        <taxon>Bacillota</taxon>
        <taxon>Clostridia</taxon>
        <taxon>Halanaerobiales</taxon>
        <taxon>Halothermotrichaceae</taxon>
        <taxon>Halothermothrix</taxon>
    </lineage>
</organism>
<keyword evidence="6 16" id="KW-0132">Cell division</keyword>
<dbReference type="PANTHER" id="PTHR21071">
    <property type="entry name" value="UDP-N-ACETYLENOLPYRUVOYLGLUCOSAMINE REDUCTASE"/>
    <property type="match status" value="1"/>
</dbReference>
<feature type="active site" evidence="16">
    <location>
        <position position="296"/>
    </location>
</feature>
<evidence type="ECO:0000256" key="12">
    <source>
        <dbReference type="ARBA" id="ARBA00023002"/>
    </source>
</evidence>
<keyword evidence="5 16" id="KW-0963">Cytoplasm</keyword>
<dbReference type="InterPro" id="IPR003170">
    <property type="entry name" value="MurB"/>
</dbReference>